<dbReference type="PANTHER" id="PTHR42924">
    <property type="entry name" value="EXONUCLEASE"/>
    <property type="match status" value="1"/>
</dbReference>
<dbReference type="PANTHER" id="PTHR42924:SF3">
    <property type="entry name" value="POLYMERASE_HISTIDINOL PHOSPHATASE N-TERMINAL DOMAIN-CONTAINING PROTEIN"/>
    <property type="match status" value="1"/>
</dbReference>
<dbReference type="EMBL" id="CP027033">
    <property type="protein sequence ID" value="AXR83057.1"/>
    <property type="molecule type" value="Genomic_DNA"/>
</dbReference>
<protein>
    <recommendedName>
        <fullName evidence="3">Metal-dependent phosphoesterase (PHP family)</fullName>
    </recommendedName>
</protein>
<proteinExistence type="predicted"/>
<evidence type="ECO:0000313" key="2">
    <source>
        <dbReference type="Proteomes" id="UP000258613"/>
    </source>
</evidence>
<accession>A0A346PU62</accession>
<dbReference type="Proteomes" id="UP000258613">
    <property type="component" value="Chromosome"/>
</dbReference>
<dbReference type="SUPFAM" id="SSF89550">
    <property type="entry name" value="PHP domain-like"/>
    <property type="match status" value="1"/>
</dbReference>
<organism evidence="1 2">
    <name type="scientific">Natrarchaeobaculum sulfurireducens</name>
    <dbReference type="NCBI Taxonomy" id="2044521"/>
    <lineage>
        <taxon>Archaea</taxon>
        <taxon>Methanobacteriati</taxon>
        <taxon>Methanobacteriota</taxon>
        <taxon>Stenosarchaea group</taxon>
        <taxon>Halobacteria</taxon>
        <taxon>Halobacteriales</taxon>
        <taxon>Natrialbaceae</taxon>
        <taxon>Natrarchaeobaculum</taxon>
    </lineage>
</organism>
<evidence type="ECO:0008006" key="3">
    <source>
        <dbReference type="Google" id="ProtNLM"/>
    </source>
</evidence>
<sequence length="272" mass="30615">MVDFRIRIPNSPLSKDSHVIDGVVSRVDCHVKVLDDDVVERAIRAGLDVLVYAPHFTRLPEIRRRAAAYSSDELLVVPAREVFTGTWRTRKHVLAIGLDEPVPDFISLEAAMAEFDRQGATVLAPHPEFATVSLEESDLRQYRETIDAVEIFNPKHLPWHNGRASELADGLELPPFTSSYAHLPSSVGVAYTAFDREIETDADLQRALEGNVARRIVYDNGLCRLRTTASELAHLCYENTWEKVDRLFLSGTEPTHPHHIAYDGRFDDAAVY</sequence>
<reference evidence="2" key="1">
    <citation type="submission" date="2018-02" db="EMBL/GenBank/DDBJ databases">
        <title>Phenotypic and genomic properties of facultatively anaerobic sulfur-reducing natronoarchaea from hypersaline soda lakes.</title>
        <authorList>
            <person name="Sorokin D.Y."/>
            <person name="Kublanov I.V."/>
            <person name="Roman P."/>
            <person name="Sinninghe Damste J.S."/>
            <person name="Golyshin P.N."/>
            <person name="Rojo D."/>
            <person name="Ciordia S."/>
            <person name="Mena M.D.C."/>
            <person name="Ferrer M."/>
            <person name="Messina E."/>
            <person name="Smedile F."/>
            <person name="La Spada G."/>
            <person name="La Cono V."/>
            <person name="Yakimov M.M."/>
        </authorList>
    </citation>
    <scope>NUCLEOTIDE SEQUENCE [LARGE SCALE GENOMIC DNA]</scope>
    <source>
        <strain evidence="2">AArc-Mg</strain>
    </source>
</reference>
<dbReference type="InterPro" id="IPR016195">
    <property type="entry name" value="Pol/histidinol_Pase-like"/>
</dbReference>
<dbReference type="InterPro" id="IPR052018">
    <property type="entry name" value="PHP_domain"/>
</dbReference>
<dbReference type="Pfam" id="PF13263">
    <property type="entry name" value="PHP_C"/>
    <property type="match status" value="1"/>
</dbReference>
<dbReference type="AlphaFoldDB" id="A0A346PU62"/>
<evidence type="ECO:0000313" key="1">
    <source>
        <dbReference type="EMBL" id="AXR83057.1"/>
    </source>
</evidence>
<dbReference type="GO" id="GO:0004534">
    <property type="term" value="F:5'-3' RNA exonuclease activity"/>
    <property type="evidence" value="ECO:0007669"/>
    <property type="project" value="TreeGrafter"/>
</dbReference>
<keyword evidence="2" id="KW-1185">Reference proteome</keyword>
<name>A0A346PU62_9EURY</name>
<dbReference type="GO" id="GO:0035312">
    <property type="term" value="F:5'-3' DNA exonuclease activity"/>
    <property type="evidence" value="ECO:0007669"/>
    <property type="project" value="TreeGrafter"/>
</dbReference>
<gene>
    <name evidence="1" type="ORF">AArcMg_3070</name>
</gene>
<dbReference type="KEGG" id="nag:AArcMg_3070"/>
<dbReference type="Gene3D" id="3.20.20.140">
    <property type="entry name" value="Metal-dependent hydrolases"/>
    <property type="match status" value="1"/>
</dbReference>